<gene>
    <name evidence="5" type="ORF">JTJ23_08565</name>
</gene>
<dbReference type="GO" id="GO:0004519">
    <property type="term" value="F:endonuclease activity"/>
    <property type="evidence" value="ECO:0007669"/>
    <property type="project" value="UniProtKB-KW"/>
</dbReference>
<dbReference type="Gene3D" id="3.90.220.20">
    <property type="entry name" value="DNA methylase specificity domains"/>
    <property type="match status" value="2"/>
</dbReference>
<dbReference type="SUPFAM" id="SSF116734">
    <property type="entry name" value="DNA methylase specificity domain"/>
    <property type="match status" value="2"/>
</dbReference>
<evidence type="ECO:0000256" key="2">
    <source>
        <dbReference type="ARBA" id="ARBA00022747"/>
    </source>
</evidence>
<comment type="similarity">
    <text evidence="1">Belongs to the type-I restriction system S methylase family.</text>
</comment>
<organism evidence="5 6">
    <name type="scientific">Fusicatenibacter saccharivorans</name>
    <dbReference type="NCBI Taxonomy" id="1150298"/>
    <lineage>
        <taxon>Bacteria</taxon>
        <taxon>Bacillati</taxon>
        <taxon>Bacillota</taxon>
        <taxon>Clostridia</taxon>
        <taxon>Lachnospirales</taxon>
        <taxon>Lachnospiraceae</taxon>
        <taxon>Fusicatenibacter</taxon>
    </lineage>
</organism>
<protein>
    <submittedName>
        <fullName evidence="5">Restriction endonuclease subunit S</fullName>
    </submittedName>
</protein>
<comment type="caution">
    <text evidence="5">The sequence shown here is derived from an EMBL/GenBank/DDBJ whole genome shotgun (WGS) entry which is preliminary data.</text>
</comment>
<keyword evidence="5" id="KW-0255">Endonuclease</keyword>
<evidence type="ECO:0000256" key="3">
    <source>
        <dbReference type="ARBA" id="ARBA00023125"/>
    </source>
</evidence>
<dbReference type="InterPro" id="IPR044946">
    <property type="entry name" value="Restrct_endonuc_typeI_TRD_sf"/>
</dbReference>
<proteinExistence type="inferred from homology"/>
<dbReference type="CDD" id="cd17266">
    <property type="entry name" value="RMtype1_S_Sau1132ORF3780P-TRD2-CR2_like"/>
    <property type="match status" value="1"/>
</dbReference>
<feature type="domain" description="Type I restriction modification DNA specificity" evidence="4">
    <location>
        <begin position="176"/>
        <end position="311"/>
    </location>
</feature>
<evidence type="ECO:0000313" key="5">
    <source>
        <dbReference type="EMBL" id="MBN2953631.1"/>
    </source>
</evidence>
<keyword evidence="2" id="KW-0680">Restriction system</keyword>
<dbReference type="GO" id="GO:0009307">
    <property type="term" value="P:DNA restriction-modification system"/>
    <property type="evidence" value="ECO:0007669"/>
    <property type="project" value="UniProtKB-KW"/>
</dbReference>
<dbReference type="PANTHER" id="PTHR30408">
    <property type="entry name" value="TYPE-1 RESTRICTION ENZYME ECOKI SPECIFICITY PROTEIN"/>
    <property type="match status" value="1"/>
</dbReference>
<evidence type="ECO:0000256" key="1">
    <source>
        <dbReference type="ARBA" id="ARBA00010923"/>
    </source>
</evidence>
<dbReference type="Proteomes" id="UP000737612">
    <property type="component" value="Unassembled WGS sequence"/>
</dbReference>
<dbReference type="InterPro" id="IPR000055">
    <property type="entry name" value="Restrct_endonuc_typeI_TRD"/>
</dbReference>
<keyword evidence="5" id="KW-0378">Hydrolase</keyword>
<feature type="domain" description="Type I restriction modification DNA specificity" evidence="4">
    <location>
        <begin position="2"/>
        <end position="155"/>
    </location>
</feature>
<accession>A0A939CG36</accession>
<reference evidence="5" key="1">
    <citation type="submission" date="2021-02" db="EMBL/GenBank/DDBJ databases">
        <title>Metagenome-assembled genomes from human diarrheal sample B26.</title>
        <authorList>
            <person name="Ateba T.P."/>
            <person name="Alayande K.A."/>
            <person name="Mwanza M."/>
        </authorList>
    </citation>
    <scope>NUCLEOTIDE SEQUENCE</scope>
    <source>
        <strain evidence="5">06WH</strain>
    </source>
</reference>
<keyword evidence="3" id="KW-0238">DNA-binding</keyword>
<dbReference type="AlphaFoldDB" id="A0A939CG36"/>
<dbReference type="InterPro" id="IPR052021">
    <property type="entry name" value="Type-I_RS_S_subunit"/>
</dbReference>
<sequence>MKYKLGEVCSRLSSGKGISAKFINETGTFPVYGGNGLRGYSEKSNFKGECAIIGRQGAFCGNVRYFSGEAYMTEHAIVACANEKHSTRYLSYLLELMKLGRLSAQSAQPGLSVKMLAQQEIDMPSLEQQEKIVSILSALEEKININMKINKNLEQQAKAIFKSWFIDFEPFSNQKPNDWSVSTLGNVSIMSAGGDKPQNVSPIKTDLYRYPIYSNGLSDEGLYGFTDKPKIFEESVTVSARGTIGFVCLRHTPYVPIVRLVTLIPKTEIISAKYLYLWLKQLHITGTGTTQQQLTVPDFQKTAILVPSQEIVTLFTATVEPIFEKIWANQSENEKLSSLRDILLPKLMSGELDVSEIDF</sequence>
<evidence type="ECO:0000259" key="4">
    <source>
        <dbReference type="Pfam" id="PF01420"/>
    </source>
</evidence>
<dbReference type="PANTHER" id="PTHR30408:SF13">
    <property type="entry name" value="TYPE I RESTRICTION ENZYME HINDI SPECIFICITY SUBUNIT"/>
    <property type="match status" value="1"/>
</dbReference>
<evidence type="ECO:0000313" key="6">
    <source>
        <dbReference type="Proteomes" id="UP000737612"/>
    </source>
</evidence>
<dbReference type="EMBL" id="JAFHBD010000034">
    <property type="protein sequence ID" value="MBN2953631.1"/>
    <property type="molecule type" value="Genomic_DNA"/>
</dbReference>
<dbReference type="GO" id="GO:0003677">
    <property type="term" value="F:DNA binding"/>
    <property type="evidence" value="ECO:0007669"/>
    <property type="project" value="UniProtKB-KW"/>
</dbReference>
<name>A0A939CG36_9FIRM</name>
<dbReference type="Pfam" id="PF01420">
    <property type="entry name" value="Methylase_S"/>
    <property type="match status" value="2"/>
</dbReference>
<keyword evidence="5" id="KW-0540">Nuclease</keyword>